<dbReference type="AlphaFoldDB" id="A0A7Z7FDR6"/>
<dbReference type="Gene3D" id="3.20.80.10">
    <property type="entry name" value="Regulatory factor, effector binding domain"/>
    <property type="match status" value="1"/>
</dbReference>
<reference evidence="2 3" key="1">
    <citation type="submission" date="2016-10" db="EMBL/GenBank/DDBJ databases">
        <authorList>
            <person name="Varghese N."/>
            <person name="Submissions S."/>
        </authorList>
    </citation>
    <scope>NUCLEOTIDE SEQUENCE [LARGE SCALE GENOMIC DNA]</scope>
    <source>
        <strain evidence="2 3">PL 12/M</strain>
    </source>
</reference>
<organism evidence="2 3">
    <name type="scientific">Methanolobus vulcani</name>
    <dbReference type="NCBI Taxonomy" id="38026"/>
    <lineage>
        <taxon>Archaea</taxon>
        <taxon>Methanobacteriati</taxon>
        <taxon>Methanobacteriota</taxon>
        <taxon>Stenosarchaea group</taxon>
        <taxon>Methanomicrobia</taxon>
        <taxon>Methanosarcinales</taxon>
        <taxon>Methanosarcinaceae</taxon>
        <taxon>Methanolobus</taxon>
    </lineage>
</organism>
<sequence length="194" mass="21609">MDKGGAIFALLTVFAVMLGSWFFAGVHVSMTREEVGYRVLSELGKNIEVREYGELTLVSTSSNNIDDSFSVLRSYISGNNAEKKKIEMISPVIIFEDKNVVNMSFILPQMYDTDDVPAPVDSKISVQVVPSRKVAVIRFSGYAKGEIVETKRSALNLQLSDNGIVTMGDFFLMRYDPPWVPPALMRNEVAIEVE</sequence>
<dbReference type="InterPro" id="IPR006917">
    <property type="entry name" value="SOUL_heme-bd"/>
</dbReference>
<keyword evidence="3" id="KW-1185">Reference proteome</keyword>
<dbReference type="PANTHER" id="PTHR11220">
    <property type="entry name" value="HEME-BINDING PROTEIN-RELATED"/>
    <property type="match status" value="1"/>
</dbReference>
<dbReference type="RefSeq" id="WP_091711043.1">
    <property type="nucleotide sequence ID" value="NZ_FNCA01000013.1"/>
</dbReference>
<protein>
    <submittedName>
        <fullName evidence="2">SOUL heme-binding protein</fullName>
    </submittedName>
</protein>
<keyword evidence="1" id="KW-0812">Transmembrane</keyword>
<dbReference type="PANTHER" id="PTHR11220:SF58">
    <property type="entry name" value="SOUL HEME-BINDING FAMILY PROTEIN"/>
    <property type="match status" value="1"/>
</dbReference>
<comment type="caution">
    <text evidence="2">The sequence shown here is derived from an EMBL/GenBank/DDBJ whole genome shotgun (WGS) entry which is preliminary data.</text>
</comment>
<dbReference type="Proteomes" id="UP000199259">
    <property type="component" value="Unassembled WGS sequence"/>
</dbReference>
<dbReference type="EMBL" id="FNCA01000013">
    <property type="protein sequence ID" value="SDG35085.1"/>
    <property type="molecule type" value="Genomic_DNA"/>
</dbReference>
<evidence type="ECO:0000313" key="2">
    <source>
        <dbReference type="EMBL" id="SDG35085.1"/>
    </source>
</evidence>
<keyword evidence="1" id="KW-0472">Membrane</keyword>
<dbReference type="SUPFAM" id="SSF55136">
    <property type="entry name" value="Probable bacterial effector-binding domain"/>
    <property type="match status" value="1"/>
</dbReference>
<dbReference type="OrthoDB" id="141612at2157"/>
<evidence type="ECO:0000313" key="3">
    <source>
        <dbReference type="Proteomes" id="UP000199259"/>
    </source>
</evidence>
<gene>
    <name evidence="2" type="ORF">SAMN04488589_2779</name>
</gene>
<name>A0A7Z7FDR6_9EURY</name>
<proteinExistence type="predicted"/>
<keyword evidence="1" id="KW-1133">Transmembrane helix</keyword>
<evidence type="ECO:0000256" key="1">
    <source>
        <dbReference type="SAM" id="Phobius"/>
    </source>
</evidence>
<dbReference type="InterPro" id="IPR011256">
    <property type="entry name" value="Reg_factor_effector_dom_sf"/>
</dbReference>
<feature type="transmembrane region" description="Helical" evidence="1">
    <location>
        <begin position="6"/>
        <end position="28"/>
    </location>
</feature>
<accession>A0A7Z7FDR6</accession>
<dbReference type="Pfam" id="PF04832">
    <property type="entry name" value="SOUL"/>
    <property type="match status" value="1"/>
</dbReference>